<feature type="binding site" evidence="4">
    <location>
        <position position="206"/>
    </location>
    <ligand>
        <name>a divalent metal cation</name>
        <dbReference type="ChEBI" id="CHEBI:60240"/>
        <label>1</label>
    </ligand>
</feature>
<dbReference type="FunFam" id="3.20.20.140:FF:000005">
    <property type="entry name" value="TatD family hydrolase"/>
    <property type="match status" value="1"/>
</dbReference>
<dbReference type="GO" id="GO:0016788">
    <property type="term" value="F:hydrolase activity, acting on ester bonds"/>
    <property type="evidence" value="ECO:0007669"/>
    <property type="project" value="InterPro"/>
</dbReference>
<dbReference type="PIRSF" id="PIRSF005902">
    <property type="entry name" value="DNase_TatD"/>
    <property type="match status" value="1"/>
</dbReference>
<sequence>MILIDSHFHLDEIIYLKCYKNIEEFIKNIRNNNIKYLLNINLNFNFFKKNIAKIRNYNEILNSYGIHPLSIKNKKINYEKLKKICELKYISAIGETGLDFLKEKNEIFIKNQIDSFIKHVNISLELNKPILIHTRNSSTYIVNIFKRNKDLKGIIHCFNYDIDTLRKILNYNFYISISGILTFKKSDYLRKLIKYIPLSRLLVETDSPYLTPEPYRGNYNKPIYIIETIKMISNLLNVDINFLSYKIYKNFINIFNLKN</sequence>
<dbReference type="PANTHER" id="PTHR46124">
    <property type="entry name" value="D-AMINOACYL-TRNA DEACYLASE"/>
    <property type="match status" value="1"/>
</dbReference>
<gene>
    <name evidence="5" type="primary">ycfH</name>
    <name evidence="5" type="ORF">NARRFE1_00440</name>
</gene>
<proteinExistence type="inferred from homology"/>
<dbReference type="InterPro" id="IPR001130">
    <property type="entry name" value="TatD-like"/>
</dbReference>
<dbReference type="SUPFAM" id="SSF51556">
    <property type="entry name" value="Metallo-dependent hydrolases"/>
    <property type="match status" value="1"/>
</dbReference>
<feature type="binding site" evidence="4">
    <location>
        <position position="156"/>
    </location>
    <ligand>
        <name>a divalent metal cation</name>
        <dbReference type="ChEBI" id="CHEBI:60240"/>
        <label>2</label>
    </ligand>
</feature>
<evidence type="ECO:0000313" key="5">
    <source>
        <dbReference type="EMBL" id="BBA85003.1"/>
    </source>
</evidence>
<comment type="similarity">
    <text evidence="1">Belongs to the metallo-dependent hydrolases superfamily. TatD-type hydrolase family.</text>
</comment>
<evidence type="ECO:0000256" key="4">
    <source>
        <dbReference type="PIRSR" id="PIRSR005902-1"/>
    </source>
</evidence>
<feature type="binding site" evidence="4">
    <location>
        <position position="7"/>
    </location>
    <ligand>
        <name>a divalent metal cation</name>
        <dbReference type="ChEBI" id="CHEBI:60240"/>
        <label>1</label>
    </ligand>
</feature>
<protein>
    <submittedName>
        <fullName evidence="5">Putative metallodependent hydrolase TatD domain protein</fullName>
    </submittedName>
</protein>
<reference evidence="5 6" key="1">
    <citation type="journal article" date="2017" name="Proc. Natl. Acad. Sci. U.S.A.">
        <title>Small genome symbiont underlies cuticle hardness in beetles.</title>
        <authorList>
            <person name="Anbutsu H."/>
            <person name="Moriyama M."/>
            <person name="Nikoh N."/>
            <person name="Hosokawa T."/>
            <person name="Futahashi R."/>
            <person name="Tanahashi M."/>
            <person name="Meng X.Y."/>
            <person name="Kuriwada T."/>
            <person name="Mori N."/>
            <person name="Oshima K."/>
            <person name="Hattori M."/>
            <person name="Fujie M."/>
            <person name="Satoh N."/>
            <person name="Maeda T."/>
            <person name="Shigenobu S."/>
            <person name="Koga R."/>
            <person name="Fukatsu T."/>
        </authorList>
    </citation>
    <scope>NUCLEOTIDE SEQUENCE [LARGE SCALE GENOMIC DNA]</scope>
    <source>
        <strain evidence="5">NARRFE1</strain>
    </source>
</reference>
<dbReference type="EMBL" id="AP018161">
    <property type="protein sequence ID" value="BBA85003.1"/>
    <property type="molecule type" value="Genomic_DNA"/>
</dbReference>
<dbReference type="PANTHER" id="PTHR46124:SF2">
    <property type="entry name" value="D-AMINOACYL-TRNA DEACYLASE"/>
    <property type="match status" value="1"/>
</dbReference>
<dbReference type="PROSITE" id="PS01137">
    <property type="entry name" value="TATD_1"/>
    <property type="match status" value="1"/>
</dbReference>
<dbReference type="RefSeq" id="WP_148708354.1">
    <property type="nucleotide sequence ID" value="NZ_AP018161.1"/>
</dbReference>
<dbReference type="KEGG" id="eor:NARRFE1_00440"/>
<dbReference type="AlphaFoldDB" id="A0A2Z5TGM3"/>
<dbReference type="InterPro" id="IPR015991">
    <property type="entry name" value="TatD/YcfH-like"/>
</dbReference>
<dbReference type="GO" id="GO:0046872">
    <property type="term" value="F:metal ion binding"/>
    <property type="evidence" value="ECO:0007669"/>
    <property type="project" value="UniProtKB-KW"/>
</dbReference>
<dbReference type="Proteomes" id="UP000289537">
    <property type="component" value="Chromosome"/>
</dbReference>
<dbReference type="Pfam" id="PF01026">
    <property type="entry name" value="TatD_DNase"/>
    <property type="match status" value="1"/>
</dbReference>
<feature type="binding site" evidence="4">
    <location>
        <position position="9"/>
    </location>
    <ligand>
        <name>a divalent metal cation</name>
        <dbReference type="ChEBI" id="CHEBI:60240"/>
        <label>1</label>
    </ligand>
</feature>
<evidence type="ECO:0000256" key="2">
    <source>
        <dbReference type="ARBA" id="ARBA00022723"/>
    </source>
</evidence>
<keyword evidence="6" id="KW-1185">Reference proteome</keyword>
<evidence type="ECO:0000313" key="6">
    <source>
        <dbReference type="Proteomes" id="UP000289537"/>
    </source>
</evidence>
<keyword evidence="2 4" id="KW-0479">Metal-binding</keyword>
<feature type="binding site" evidence="4">
    <location>
        <position position="95"/>
    </location>
    <ligand>
        <name>a divalent metal cation</name>
        <dbReference type="ChEBI" id="CHEBI:60240"/>
        <label>1</label>
    </ligand>
</feature>
<dbReference type="OrthoDB" id="9810005at2"/>
<dbReference type="GO" id="GO:0004536">
    <property type="term" value="F:DNA nuclease activity"/>
    <property type="evidence" value="ECO:0007669"/>
    <property type="project" value="InterPro"/>
</dbReference>
<dbReference type="Gene3D" id="3.20.20.140">
    <property type="entry name" value="Metal-dependent hydrolases"/>
    <property type="match status" value="1"/>
</dbReference>
<dbReference type="NCBIfam" id="TIGR00010">
    <property type="entry name" value="YchF/TatD family DNA exonuclease"/>
    <property type="match status" value="1"/>
</dbReference>
<dbReference type="PROSITE" id="PS01091">
    <property type="entry name" value="TATD_3"/>
    <property type="match status" value="1"/>
</dbReference>
<evidence type="ECO:0000256" key="3">
    <source>
        <dbReference type="ARBA" id="ARBA00022801"/>
    </source>
</evidence>
<keyword evidence="3 5" id="KW-0378">Hydrolase</keyword>
<evidence type="ECO:0000256" key="1">
    <source>
        <dbReference type="ARBA" id="ARBA00009275"/>
    </source>
</evidence>
<accession>A0A2Z5TGM3</accession>
<feature type="binding site" evidence="4">
    <location>
        <position position="133"/>
    </location>
    <ligand>
        <name>a divalent metal cation</name>
        <dbReference type="ChEBI" id="CHEBI:60240"/>
        <label>2</label>
    </ligand>
</feature>
<dbReference type="InterPro" id="IPR018228">
    <property type="entry name" value="DNase_TatD-rel_CS"/>
</dbReference>
<dbReference type="InterPro" id="IPR032466">
    <property type="entry name" value="Metal_Hydrolase"/>
</dbReference>
<name>A0A2Z5TGM3_9GAMM</name>
<organism evidence="5 6">
    <name type="scientific">endosymbiont of Rhynchophorus ferrugineus</name>
    <dbReference type="NCBI Taxonomy" id="1972133"/>
    <lineage>
        <taxon>Bacteria</taxon>
        <taxon>Pseudomonadati</taxon>
        <taxon>Pseudomonadota</taxon>
        <taxon>Gammaproteobacteria</taxon>
        <taxon>Candidatus Nardonella</taxon>
    </lineage>
</organism>
<dbReference type="CDD" id="cd01310">
    <property type="entry name" value="TatD_DNAse"/>
    <property type="match status" value="1"/>
</dbReference>